<evidence type="ECO:0000313" key="5">
    <source>
        <dbReference type="EMBL" id="MPW25223.1"/>
    </source>
</evidence>
<dbReference type="InterPro" id="IPR003593">
    <property type="entry name" value="AAA+_ATPase"/>
</dbReference>
<sequence>MKLKLISITKNFGEKRVLKNIDFEFDQGKIYALLGRNGAGKTTLFNIVAKELEQDEGMSLLIEEDGSERELSTEDYSYMYSTPILPGFLTGYEFIKFFWDINEQRVDSTKTIDDYFDMIQLDEADRHRLVKGYSHGMKNKLQMMMFLIASPMVILMDEPLTSLDVVVASEIKNLIRSIRSDHIILFSTHMLQLAMDLCDEIVVLHNGALRLIDHEMLKDPNFEAEVVDILREVEDV</sequence>
<dbReference type="PROSITE" id="PS50893">
    <property type="entry name" value="ABC_TRANSPORTER_2"/>
    <property type="match status" value="1"/>
</dbReference>
<accession>A0A6A7K7Z8</accession>
<dbReference type="SUPFAM" id="SSF52540">
    <property type="entry name" value="P-loop containing nucleoside triphosphate hydrolases"/>
    <property type="match status" value="1"/>
</dbReference>
<dbReference type="EMBL" id="WHNX01000006">
    <property type="protein sequence ID" value="MPW25223.1"/>
    <property type="molecule type" value="Genomic_DNA"/>
</dbReference>
<dbReference type="RefSeq" id="WP_152802504.1">
    <property type="nucleotide sequence ID" value="NZ_WHNX01000006.1"/>
</dbReference>
<evidence type="ECO:0000313" key="6">
    <source>
        <dbReference type="Proteomes" id="UP000440004"/>
    </source>
</evidence>
<dbReference type="InterPro" id="IPR003439">
    <property type="entry name" value="ABC_transporter-like_ATP-bd"/>
</dbReference>
<gene>
    <name evidence="5" type="ORF">GC105_05405</name>
</gene>
<dbReference type="GO" id="GO:0005524">
    <property type="term" value="F:ATP binding"/>
    <property type="evidence" value="ECO:0007669"/>
    <property type="project" value="UniProtKB-KW"/>
</dbReference>
<dbReference type="Gene3D" id="3.40.50.300">
    <property type="entry name" value="P-loop containing nucleotide triphosphate hydrolases"/>
    <property type="match status" value="1"/>
</dbReference>
<feature type="domain" description="ABC transporter" evidence="4">
    <location>
        <begin position="3"/>
        <end position="229"/>
    </location>
</feature>
<dbReference type="PANTHER" id="PTHR42939:SF1">
    <property type="entry name" value="ABC TRANSPORTER ATP-BINDING PROTEIN ALBC-RELATED"/>
    <property type="match status" value="1"/>
</dbReference>
<dbReference type="GO" id="GO:0016887">
    <property type="term" value="F:ATP hydrolysis activity"/>
    <property type="evidence" value="ECO:0007669"/>
    <property type="project" value="InterPro"/>
</dbReference>
<dbReference type="PANTHER" id="PTHR42939">
    <property type="entry name" value="ABC TRANSPORTER ATP-BINDING PROTEIN ALBC-RELATED"/>
    <property type="match status" value="1"/>
</dbReference>
<comment type="caution">
    <text evidence="5">The sequence shown here is derived from an EMBL/GenBank/DDBJ whole genome shotgun (WGS) entry which is preliminary data.</text>
</comment>
<dbReference type="AlphaFoldDB" id="A0A6A7K7Z8"/>
<evidence type="ECO:0000256" key="3">
    <source>
        <dbReference type="ARBA" id="ARBA00022840"/>
    </source>
</evidence>
<name>A0A6A7K7Z8_9FIRM</name>
<organism evidence="5 6">
    <name type="scientific">Alkalibaculum sporogenes</name>
    <dbReference type="NCBI Taxonomy" id="2655001"/>
    <lineage>
        <taxon>Bacteria</taxon>
        <taxon>Bacillati</taxon>
        <taxon>Bacillota</taxon>
        <taxon>Clostridia</taxon>
        <taxon>Eubacteriales</taxon>
        <taxon>Eubacteriaceae</taxon>
        <taxon>Alkalibaculum</taxon>
    </lineage>
</organism>
<keyword evidence="3 5" id="KW-0067">ATP-binding</keyword>
<reference evidence="5 6" key="1">
    <citation type="submission" date="2019-10" db="EMBL/GenBank/DDBJ databases">
        <title>Alkalibaculum tamaniensis sp.nov., a new alkaliphilic acetogen, isolated on methoxylated aromatics from a mud volcano.</title>
        <authorList>
            <person name="Khomyakova M.A."/>
            <person name="Merkel A.Y."/>
            <person name="Bonch-Osmolovskaya E.A."/>
            <person name="Slobodkin A.I."/>
        </authorList>
    </citation>
    <scope>NUCLEOTIDE SEQUENCE [LARGE SCALE GENOMIC DNA]</scope>
    <source>
        <strain evidence="5 6">M08DMB</strain>
    </source>
</reference>
<dbReference type="Pfam" id="PF00005">
    <property type="entry name" value="ABC_tran"/>
    <property type="match status" value="1"/>
</dbReference>
<dbReference type="CDD" id="cd03230">
    <property type="entry name" value="ABC_DR_subfamily_A"/>
    <property type="match status" value="1"/>
</dbReference>
<evidence type="ECO:0000256" key="2">
    <source>
        <dbReference type="ARBA" id="ARBA00022741"/>
    </source>
</evidence>
<keyword evidence="2" id="KW-0547">Nucleotide-binding</keyword>
<dbReference type="SMART" id="SM00382">
    <property type="entry name" value="AAA"/>
    <property type="match status" value="1"/>
</dbReference>
<dbReference type="InterPro" id="IPR051782">
    <property type="entry name" value="ABC_Transporter_VariousFunc"/>
</dbReference>
<proteinExistence type="predicted"/>
<dbReference type="InterPro" id="IPR027417">
    <property type="entry name" value="P-loop_NTPase"/>
</dbReference>
<evidence type="ECO:0000259" key="4">
    <source>
        <dbReference type="PROSITE" id="PS50893"/>
    </source>
</evidence>
<dbReference type="Proteomes" id="UP000440004">
    <property type="component" value="Unassembled WGS sequence"/>
</dbReference>
<evidence type="ECO:0000256" key="1">
    <source>
        <dbReference type="ARBA" id="ARBA00022448"/>
    </source>
</evidence>
<keyword evidence="1" id="KW-0813">Transport</keyword>
<keyword evidence="6" id="KW-1185">Reference proteome</keyword>
<protein>
    <submittedName>
        <fullName evidence="5">ATP-binding cassette domain-containing protein</fullName>
    </submittedName>
</protein>